<dbReference type="GO" id="GO:1904680">
    <property type="term" value="F:peptide transmembrane transporter activity"/>
    <property type="evidence" value="ECO:0007669"/>
    <property type="project" value="TreeGrafter"/>
</dbReference>
<dbReference type="GO" id="GO:0042597">
    <property type="term" value="C:periplasmic space"/>
    <property type="evidence" value="ECO:0007669"/>
    <property type="project" value="UniProtKB-ARBA"/>
</dbReference>
<dbReference type="GO" id="GO:0043190">
    <property type="term" value="C:ATP-binding cassette (ABC) transporter complex"/>
    <property type="evidence" value="ECO:0007669"/>
    <property type="project" value="InterPro"/>
</dbReference>
<sequence>MRVLANSFPSGLLARQLRYGSVRPLTAAERGSYGQDRNSPRSLNPFPLGAPMFERFRSPGAPVSGPTRRDLLRGASFLTLAAGAGALTGCSVFQDSSDAGPADAADAGNAAAGSKPKQVLRLGFNNFAVLDPQVITDGMWLSQRGIFEGLVSQNDQGTDVVPAVAEKWSMSGDGLTYTFTLRTNAKWSNGDPVVASDFERTLKRLFTPSQASAGGTTMGANSYQAATGIKGASDFLAGSLTDWSKVGVKANGDHELVITLENPNAGFLLGLTHPSMLPLHMDSVEKDPKGWQNAGNLVSNGPFKLSKWTQNASMVLVPNEHYWDKGKVFLSRIDINLQEAVATGTATVPYENGEVDMVGIADADAIRFQKDPTLAKQVHSVEKYSIVYLAKLRSKNPALDDVRVRKALSLAAGRADLAKIGPGMAQGTSLVVDNVPGWDSSLAIKDDVAQARKLLADAGYPGGKGLPTVRILAGVQSPIVDALVQAWQKNLGIKAKADIVEAGVYVERRWAVQADDYIGFYFGTFAGLHTWPVMVGVLWGPKDVQKFSLPAADWAKYQQVESDTKLSPAKRNAQLDAMLADKASPESKRLGQLVEEASATRDENEQLKLFKEAAKLRDQQFLYVPLLWNSAMFAVAPKVRDLHLRAAPDFFYFKGISIGKGSA</sequence>
<dbReference type="CDD" id="cd08504">
    <property type="entry name" value="PBP2_OppA"/>
    <property type="match status" value="1"/>
</dbReference>
<protein>
    <submittedName>
        <fullName evidence="2">Peptide/nickel transport system substrate-binding protein</fullName>
    </submittedName>
</protein>
<dbReference type="InterPro" id="IPR039424">
    <property type="entry name" value="SBP_5"/>
</dbReference>
<evidence type="ECO:0000259" key="1">
    <source>
        <dbReference type="Pfam" id="PF00496"/>
    </source>
</evidence>
<evidence type="ECO:0000313" key="2">
    <source>
        <dbReference type="EMBL" id="SDT13183.1"/>
    </source>
</evidence>
<dbReference type="STRING" id="117157.SAMN04489717_5152"/>
<dbReference type="SUPFAM" id="SSF53850">
    <property type="entry name" value="Periplasmic binding protein-like II"/>
    <property type="match status" value="1"/>
</dbReference>
<dbReference type="InterPro" id="IPR000914">
    <property type="entry name" value="SBP_5_dom"/>
</dbReference>
<gene>
    <name evidence="2" type="ORF">SAMN04489717_5152</name>
</gene>
<dbReference type="Pfam" id="PF00496">
    <property type="entry name" value="SBP_bac_5"/>
    <property type="match status" value="1"/>
</dbReference>
<dbReference type="InterPro" id="IPR030678">
    <property type="entry name" value="Peptide/Ni-bd"/>
</dbReference>
<dbReference type="Proteomes" id="UP000198983">
    <property type="component" value="Chromosome I"/>
</dbReference>
<dbReference type="PIRSF" id="PIRSF002741">
    <property type="entry name" value="MppA"/>
    <property type="match status" value="1"/>
</dbReference>
<dbReference type="GO" id="GO:0015833">
    <property type="term" value="P:peptide transport"/>
    <property type="evidence" value="ECO:0007669"/>
    <property type="project" value="TreeGrafter"/>
</dbReference>
<dbReference type="Gene3D" id="3.10.105.10">
    <property type="entry name" value="Dipeptide-binding Protein, Domain 3"/>
    <property type="match status" value="1"/>
</dbReference>
<reference evidence="2 3" key="1">
    <citation type="submission" date="2016-10" db="EMBL/GenBank/DDBJ databases">
        <authorList>
            <person name="de Groot N.N."/>
        </authorList>
    </citation>
    <scope>NUCLEOTIDE SEQUENCE [LARGE SCALE GENOMIC DNA]</scope>
    <source>
        <strain evidence="2 3">DSM 22024</strain>
    </source>
</reference>
<proteinExistence type="predicted"/>
<name>A0A1H1XVH9_9ACTN</name>
<keyword evidence="3" id="KW-1185">Reference proteome</keyword>
<dbReference type="Gene3D" id="3.40.190.10">
    <property type="entry name" value="Periplasmic binding protein-like II"/>
    <property type="match status" value="1"/>
</dbReference>
<evidence type="ECO:0000313" key="3">
    <source>
        <dbReference type="Proteomes" id="UP000198983"/>
    </source>
</evidence>
<feature type="domain" description="Solute-binding protein family 5" evidence="1">
    <location>
        <begin position="160"/>
        <end position="508"/>
    </location>
</feature>
<dbReference type="AlphaFoldDB" id="A0A1H1XVH9"/>
<dbReference type="PANTHER" id="PTHR30290:SF83">
    <property type="entry name" value="ABC TRANSPORTER SUBSTRATE-BINDING PROTEIN"/>
    <property type="match status" value="1"/>
</dbReference>
<dbReference type="EMBL" id="LT629732">
    <property type="protein sequence ID" value="SDT13183.1"/>
    <property type="molecule type" value="Genomic_DNA"/>
</dbReference>
<accession>A0A1H1XVH9</accession>
<organism evidence="2 3">
    <name type="scientific">Actinopolymorpha singaporensis</name>
    <dbReference type="NCBI Taxonomy" id="117157"/>
    <lineage>
        <taxon>Bacteria</taxon>
        <taxon>Bacillati</taxon>
        <taxon>Actinomycetota</taxon>
        <taxon>Actinomycetes</taxon>
        <taxon>Propionibacteriales</taxon>
        <taxon>Actinopolymorphaceae</taxon>
        <taxon>Actinopolymorpha</taxon>
    </lineage>
</organism>
<dbReference type="Gene3D" id="3.90.76.10">
    <property type="entry name" value="Dipeptide-binding Protein, Domain 1"/>
    <property type="match status" value="1"/>
</dbReference>
<dbReference type="PANTHER" id="PTHR30290">
    <property type="entry name" value="PERIPLASMIC BINDING COMPONENT OF ABC TRANSPORTER"/>
    <property type="match status" value="1"/>
</dbReference>